<dbReference type="InterPro" id="IPR012338">
    <property type="entry name" value="Beta-lactam/transpept-like"/>
</dbReference>
<dbReference type="EMBL" id="FOHA01000010">
    <property type="protein sequence ID" value="SER90247.1"/>
    <property type="molecule type" value="Genomic_DNA"/>
</dbReference>
<dbReference type="PANTHER" id="PTHR46825">
    <property type="entry name" value="D-ALANYL-D-ALANINE-CARBOXYPEPTIDASE/ENDOPEPTIDASE AMPH"/>
    <property type="match status" value="1"/>
</dbReference>
<evidence type="ECO:0000256" key="1">
    <source>
        <dbReference type="ARBA" id="ARBA00004370"/>
    </source>
</evidence>
<dbReference type="Gene3D" id="3.40.710.10">
    <property type="entry name" value="DD-peptidase/beta-lactamase superfamily"/>
    <property type="match status" value="1"/>
</dbReference>
<reference evidence="4 5" key="1">
    <citation type="submission" date="2016-10" db="EMBL/GenBank/DDBJ databases">
        <authorList>
            <person name="de Groot N.N."/>
        </authorList>
    </citation>
    <scope>NUCLEOTIDE SEQUENCE [LARGE SCALE GENOMIC DNA]</scope>
    <source>
        <strain evidence="4 5">DSM 13760</strain>
    </source>
</reference>
<name>A0A1H9SZJ4_9LACT</name>
<sequence length="333" mass="37805">MQEQITAIIPKEFSGVISITKNHQSIYQKAFNYADKPNKRLNQLDTKFGMASGSKTFIALGILTLIEEGKLALTDTIGALMNIDWKQIDAEITVEQLLTHTSGIPDYFDEDVMTDYAELWENLPNYRMRKSTDLIPLFIDKKMDFPKGTKFKYSNTGYVVLGLIIEAVTKEKFDTYLAKELFPTIGMNQTGYYELDRLPGNCAAGYLFDEPTQQFYSNIYSIDAKGSGAGGGFTTADDIHSLWKQLLTNQVLSEAMTREVLSPQTEDTYSYGFWFMKNEEGRAIPYMLGFDPGVRFISSYNLDKDINITILCNVEFDEVVALHREIKGLMDRL</sequence>
<dbReference type="InterPro" id="IPR001466">
    <property type="entry name" value="Beta-lactam-related"/>
</dbReference>
<organism evidence="4 5">
    <name type="scientific">Isobaculum melis</name>
    <dbReference type="NCBI Taxonomy" id="142588"/>
    <lineage>
        <taxon>Bacteria</taxon>
        <taxon>Bacillati</taxon>
        <taxon>Bacillota</taxon>
        <taxon>Bacilli</taxon>
        <taxon>Lactobacillales</taxon>
        <taxon>Carnobacteriaceae</taxon>
        <taxon>Isobaculum</taxon>
    </lineage>
</organism>
<dbReference type="Pfam" id="PF00144">
    <property type="entry name" value="Beta-lactamase"/>
    <property type="match status" value="1"/>
</dbReference>
<feature type="domain" description="Beta-lactamase-related" evidence="3">
    <location>
        <begin position="15"/>
        <end position="316"/>
    </location>
</feature>
<dbReference type="Proteomes" id="UP000198948">
    <property type="component" value="Unassembled WGS sequence"/>
</dbReference>
<proteinExistence type="predicted"/>
<dbReference type="SUPFAM" id="SSF56601">
    <property type="entry name" value="beta-lactamase/transpeptidase-like"/>
    <property type="match status" value="1"/>
</dbReference>
<dbReference type="STRING" id="142588.SAMN04488559_11012"/>
<dbReference type="PANTHER" id="PTHR46825:SF11">
    <property type="entry name" value="PENICILLIN-BINDING PROTEIN 4"/>
    <property type="match status" value="1"/>
</dbReference>
<dbReference type="GO" id="GO:0016020">
    <property type="term" value="C:membrane"/>
    <property type="evidence" value="ECO:0007669"/>
    <property type="project" value="UniProtKB-SubCell"/>
</dbReference>
<evidence type="ECO:0000256" key="2">
    <source>
        <dbReference type="ARBA" id="ARBA00023136"/>
    </source>
</evidence>
<keyword evidence="5" id="KW-1185">Reference proteome</keyword>
<dbReference type="InterPro" id="IPR050491">
    <property type="entry name" value="AmpC-like"/>
</dbReference>
<accession>A0A1H9SZJ4</accession>
<comment type="subcellular location">
    <subcellularLocation>
        <location evidence="1">Membrane</location>
    </subcellularLocation>
</comment>
<dbReference type="OrthoDB" id="9803467at2"/>
<evidence type="ECO:0000259" key="3">
    <source>
        <dbReference type="Pfam" id="PF00144"/>
    </source>
</evidence>
<dbReference type="AlphaFoldDB" id="A0A1H9SZJ4"/>
<keyword evidence="2" id="KW-0472">Membrane</keyword>
<gene>
    <name evidence="4" type="ORF">SAMN04488559_11012</name>
</gene>
<dbReference type="RefSeq" id="WP_092652347.1">
    <property type="nucleotide sequence ID" value="NZ_FOHA01000010.1"/>
</dbReference>
<evidence type="ECO:0000313" key="5">
    <source>
        <dbReference type="Proteomes" id="UP000198948"/>
    </source>
</evidence>
<evidence type="ECO:0000313" key="4">
    <source>
        <dbReference type="EMBL" id="SER90247.1"/>
    </source>
</evidence>
<protein>
    <submittedName>
        <fullName evidence="4">CubicO group peptidase, beta-lactamase class C family</fullName>
    </submittedName>
</protein>